<evidence type="ECO:0000256" key="2">
    <source>
        <dbReference type="ARBA" id="ARBA00022692"/>
    </source>
</evidence>
<reference evidence="7" key="1">
    <citation type="submission" date="2021-06" db="EMBL/GenBank/DDBJ databases">
        <title>Novel species in genus Arthrobacter.</title>
        <authorList>
            <person name="Zhang G."/>
        </authorList>
    </citation>
    <scope>NUCLEOTIDE SEQUENCE</scope>
    <source>
        <strain evidence="7">Zg-ZUI122</strain>
    </source>
</reference>
<name>A0A975PCQ6_9MICC</name>
<keyword evidence="3 6" id="KW-1133">Transmembrane helix</keyword>
<evidence type="ECO:0000313" key="7">
    <source>
        <dbReference type="EMBL" id="QWQ34953.1"/>
    </source>
</evidence>
<keyword evidence="8" id="KW-1185">Reference proteome</keyword>
<comment type="subcellular location">
    <subcellularLocation>
        <location evidence="1">Membrane</location>
        <topology evidence="1">Multi-pass membrane protein</topology>
    </subcellularLocation>
</comment>
<keyword evidence="4 6" id="KW-0472">Membrane</keyword>
<evidence type="ECO:0000256" key="5">
    <source>
        <dbReference type="SAM" id="MobiDB-lite"/>
    </source>
</evidence>
<evidence type="ECO:0000256" key="4">
    <source>
        <dbReference type="ARBA" id="ARBA00023136"/>
    </source>
</evidence>
<protein>
    <submittedName>
        <fullName evidence="7">DUF4870 domain-containing protein</fullName>
    </submittedName>
</protein>
<keyword evidence="2 6" id="KW-0812">Transmembrane</keyword>
<accession>A0A975PCQ6</accession>
<proteinExistence type="predicted"/>
<gene>
    <name evidence="7" type="ORF">KG104_10395</name>
</gene>
<feature type="transmembrane region" description="Helical" evidence="6">
    <location>
        <begin position="65"/>
        <end position="87"/>
    </location>
</feature>
<organism evidence="7 8">
    <name type="scientific">Arthrobacter sunyaminii</name>
    <dbReference type="NCBI Taxonomy" id="2816859"/>
    <lineage>
        <taxon>Bacteria</taxon>
        <taxon>Bacillati</taxon>
        <taxon>Actinomycetota</taxon>
        <taxon>Actinomycetes</taxon>
        <taxon>Micrococcales</taxon>
        <taxon>Micrococcaceae</taxon>
        <taxon>Arthrobacter</taxon>
    </lineage>
</organism>
<dbReference type="EMBL" id="CP076456">
    <property type="protein sequence ID" value="QWQ34953.1"/>
    <property type="molecule type" value="Genomic_DNA"/>
</dbReference>
<feature type="transmembrane region" description="Helical" evidence="6">
    <location>
        <begin position="124"/>
        <end position="148"/>
    </location>
</feature>
<dbReference type="KEGG" id="asun:KG104_10395"/>
<feature type="compositionally biased region" description="Basic and acidic residues" evidence="5">
    <location>
        <begin position="31"/>
        <end position="41"/>
    </location>
</feature>
<dbReference type="Pfam" id="PF09685">
    <property type="entry name" value="MamF_MmsF"/>
    <property type="match status" value="1"/>
</dbReference>
<feature type="transmembrane region" description="Helical" evidence="6">
    <location>
        <begin position="99"/>
        <end position="118"/>
    </location>
</feature>
<dbReference type="InterPro" id="IPR019109">
    <property type="entry name" value="MamF_MmsF"/>
</dbReference>
<feature type="compositionally biased region" description="Polar residues" evidence="5">
    <location>
        <begin position="16"/>
        <end position="30"/>
    </location>
</feature>
<dbReference type="Proteomes" id="UP000680588">
    <property type="component" value="Chromosome"/>
</dbReference>
<evidence type="ECO:0000256" key="1">
    <source>
        <dbReference type="ARBA" id="ARBA00004141"/>
    </source>
</evidence>
<evidence type="ECO:0000313" key="8">
    <source>
        <dbReference type="Proteomes" id="UP000680588"/>
    </source>
</evidence>
<dbReference type="AlphaFoldDB" id="A0A975PCQ6"/>
<evidence type="ECO:0000256" key="6">
    <source>
        <dbReference type="SAM" id="Phobius"/>
    </source>
</evidence>
<sequence>MQQPDGPSPHRRTGPGVQSQKETAVSNIRQNDQHRPDDRGPAQRPPYQGAPANALPLTASEDRQWATMAHFGGILGFIPSMIIYLVFRDRGPFTAQESKEALNFTLPPTIIAMVAWLLSFIPVIGWVFAILNALLWVAIAVSSVVAGIECNRGRPYRYPLNLRRIQ</sequence>
<evidence type="ECO:0000256" key="3">
    <source>
        <dbReference type="ARBA" id="ARBA00022989"/>
    </source>
</evidence>
<feature type="region of interest" description="Disordered" evidence="5">
    <location>
        <begin position="1"/>
        <end position="53"/>
    </location>
</feature>